<dbReference type="InterPro" id="IPR053317">
    <property type="entry name" value="Tubulin_polyglutamylase"/>
</dbReference>
<dbReference type="EMBL" id="CAJFCV020000005">
    <property type="protein sequence ID" value="CAG9120502.1"/>
    <property type="molecule type" value="Genomic_DNA"/>
</dbReference>
<sequence length="388" mass="45266">MTSLRDVISNVQPTQLINHIPGSAYYTFKVLLATAALTKGVPKSFALPSQGLEFKQYAKDHPKLEWVQKSNAHREIRVLTADNVNLLQEESFVQQYINNPLLIDGKKFDIGIYTVVTSLSPLRVYIYENEILLRFCSKSYHPFDPVDLDKYVVGDDYTPFWEMPTFRSAYNHQKLSFKSAFAQYLQTKNKSIDYVMKQIRETIQQVFEKLNHKMRAQLSDHNYPQVFFELSRFDFLVDEDLNVFLMEANMSPNLSSQHFKPNALLYEQLLVNIFSLLGITQNYRFDGAWSDAFRYVEIPERSLHVPLEICKTRCGSCPSEVVECSLCAYCMPESLKLHLSNAYVEHLGRREMRRVVPKLDSSETELTSYDWLQKRWFQLKCKEDVSFC</sequence>
<dbReference type="WBParaSite" id="BXY_0863500.1">
    <property type="protein sequence ID" value="BXY_0863500.1"/>
    <property type="gene ID" value="BXY_0863500"/>
</dbReference>
<dbReference type="PROSITE" id="PS51221">
    <property type="entry name" value="TTL"/>
    <property type="match status" value="1"/>
</dbReference>
<keyword evidence="5" id="KW-1185">Reference proteome</keyword>
<dbReference type="AlphaFoldDB" id="A0A1I7S6J7"/>
<dbReference type="Gene3D" id="3.30.470.20">
    <property type="entry name" value="ATP-grasp fold, B domain"/>
    <property type="match status" value="1"/>
</dbReference>
<proteinExistence type="inferred from homology"/>
<dbReference type="EMBL" id="CAJFDI010000005">
    <property type="protein sequence ID" value="CAD5229769.1"/>
    <property type="molecule type" value="Genomic_DNA"/>
</dbReference>
<dbReference type="Proteomes" id="UP000582659">
    <property type="component" value="Unassembled WGS sequence"/>
</dbReference>
<evidence type="ECO:0000313" key="6">
    <source>
        <dbReference type="WBParaSite" id="BXY_0863500.1"/>
    </source>
</evidence>
<accession>A0A1I7S6J7</accession>
<organism evidence="4 6">
    <name type="scientific">Bursaphelenchus xylophilus</name>
    <name type="common">Pinewood nematode worm</name>
    <name type="synonym">Aphelenchoides xylophilus</name>
    <dbReference type="NCBI Taxonomy" id="6326"/>
    <lineage>
        <taxon>Eukaryota</taxon>
        <taxon>Metazoa</taxon>
        <taxon>Ecdysozoa</taxon>
        <taxon>Nematoda</taxon>
        <taxon>Chromadorea</taxon>
        <taxon>Rhabditida</taxon>
        <taxon>Tylenchina</taxon>
        <taxon>Tylenchomorpha</taxon>
        <taxon>Aphelenchoidea</taxon>
        <taxon>Aphelenchoididae</taxon>
        <taxon>Bursaphelenchus</taxon>
    </lineage>
</organism>
<dbReference type="GO" id="GO:0019098">
    <property type="term" value="P:reproductive behavior"/>
    <property type="evidence" value="ECO:0007669"/>
    <property type="project" value="UniProtKB-ARBA"/>
</dbReference>
<evidence type="ECO:0000256" key="1">
    <source>
        <dbReference type="ARBA" id="ARBA00006820"/>
    </source>
</evidence>
<dbReference type="PANTHER" id="PTHR47113">
    <property type="entry name" value="LD09343P"/>
    <property type="match status" value="1"/>
</dbReference>
<reference evidence="6" key="1">
    <citation type="submission" date="2016-11" db="UniProtKB">
        <authorList>
            <consortium name="WormBaseParasite"/>
        </authorList>
    </citation>
    <scope>IDENTIFICATION</scope>
</reference>
<evidence type="ECO:0000313" key="2">
    <source>
        <dbReference type="EMBL" id="CAD5229769.1"/>
    </source>
</evidence>
<reference evidence="3" key="2">
    <citation type="submission" date="2020-08" db="EMBL/GenBank/DDBJ databases">
        <authorList>
            <person name="Kikuchi T."/>
        </authorList>
    </citation>
    <scope>NUCLEOTIDE SEQUENCE</scope>
    <source>
        <strain evidence="2">Ka4C1</strain>
    </source>
</reference>
<dbReference type="Pfam" id="PF03133">
    <property type="entry name" value="TTL"/>
    <property type="match status" value="1"/>
</dbReference>
<evidence type="ECO:0000313" key="3">
    <source>
        <dbReference type="EMBL" id="CAG9120502.1"/>
    </source>
</evidence>
<dbReference type="SUPFAM" id="SSF56059">
    <property type="entry name" value="Glutathione synthetase ATP-binding domain-like"/>
    <property type="match status" value="1"/>
</dbReference>
<evidence type="ECO:0000313" key="4">
    <source>
        <dbReference type="Proteomes" id="UP000095284"/>
    </source>
</evidence>
<protein>
    <submittedName>
        <fullName evidence="2">(pine wood nematode) hypothetical protein</fullName>
    </submittedName>
</protein>
<evidence type="ECO:0000313" key="5">
    <source>
        <dbReference type="Proteomes" id="UP000659654"/>
    </source>
</evidence>
<gene>
    <name evidence="2" type="ORF">BXYJ_LOCUS10653</name>
</gene>
<dbReference type="SMR" id="A0A1I7S6J7"/>
<dbReference type="eggNOG" id="KOG2156">
    <property type="taxonomic scope" value="Eukaryota"/>
</dbReference>
<dbReference type="Proteomes" id="UP000095284">
    <property type="component" value="Unplaced"/>
</dbReference>
<comment type="similarity">
    <text evidence="1">Belongs to the tubulin--tyrosine ligase family.</text>
</comment>
<name>A0A1I7S6J7_BURXY</name>
<dbReference type="OrthoDB" id="202825at2759"/>
<dbReference type="PANTHER" id="PTHR47113:SF1">
    <property type="entry name" value="LD09343P"/>
    <property type="match status" value="1"/>
</dbReference>
<dbReference type="InterPro" id="IPR004344">
    <property type="entry name" value="TTL/TTLL_fam"/>
</dbReference>
<dbReference type="Proteomes" id="UP000659654">
    <property type="component" value="Unassembled WGS sequence"/>
</dbReference>